<dbReference type="Gene3D" id="2.40.50.100">
    <property type="match status" value="1"/>
</dbReference>
<feature type="domain" description="YknX-like C-terminal permuted SH3-like" evidence="5">
    <location>
        <begin position="349"/>
        <end position="416"/>
    </location>
</feature>
<comment type="subcellular location">
    <subcellularLocation>
        <location evidence="1">Cell envelope</location>
    </subcellularLocation>
</comment>
<proteinExistence type="predicted"/>
<dbReference type="InterPro" id="IPR058637">
    <property type="entry name" value="YknX-like_C"/>
</dbReference>
<keyword evidence="7" id="KW-1185">Reference proteome</keyword>
<feature type="coiled-coil region" evidence="3">
    <location>
        <begin position="91"/>
        <end position="153"/>
    </location>
</feature>
<keyword evidence="2 3" id="KW-0175">Coiled coil</keyword>
<evidence type="ECO:0000256" key="2">
    <source>
        <dbReference type="ARBA" id="ARBA00023054"/>
    </source>
</evidence>
<accession>A0ABS1T9N0</accession>
<sequence length="424" mass="44791">MKKKIIIGIIVAAAVCGLIAFRFAGGKKVSYVSVKTSTISQGDVKAYLSTTGTVKSKNTKDYYPLQGKVKKVNVKVGDSVKQGQVLVEYEVQDVNAAVKQAQIQYDNAALQKKMLVNNNNDIKSQISDLDKQISDLDSQISNLNNQVNALKVSKNPADIALLQDAKNPSNPAVQIQNAEASKATLKGRRDALKPISTEQFKQADNSVALAQIALDSAKSNLSKSQDKIISDIDGVVTAINVAEGATSMTAGVQSAVTVQDLSNLKVELSVGKYDSSRIQLGQDAVVKNGGKDYKSKVSEVDPAAKKTVSAAGSDTTLGAEVDILDKPEGLKVDFDADVDILVGQANSTLKVPAESIKTDKTGKSVVFIVEGDKAVQKEVKLGIQSDMEAQVIEGVKAGDKVILNPGETVKDGAAVKEMAGDGKK</sequence>
<dbReference type="Pfam" id="PF25989">
    <property type="entry name" value="YknX_C"/>
    <property type="match status" value="1"/>
</dbReference>
<evidence type="ECO:0000313" key="6">
    <source>
        <dbReference type="EMBL" id="MBL4936059.1"/>
    </source>
</evidence>
<dbReference type="InterPro" id="IPR011053">
    <property type="entry name" value="Single_hybrid_motif"/>
</dbReference>
<dbReference type="Pfam" id="PF25917">
    <property type="entry name" value="BSH_RND"/>
    <property type="match status" value="1"/>
</dbReference>
<dbReference type="Gene3D" id="2.40.420.20">
    <property type="match status" value="1"/>
</dbReference>
<dbReference type="Gene3D" id="2.40.30.170">
    <property type="match status" value="1"/>
</dbReference>
<dbReference type="EMBL" id="JAESWC010000002">
    <property type="protein sequence ID" value="MBL4936059.1"/>
    <property type="molecule type" value="Genomic_DNA"/>
</dbReference>
<reference evidence="6 7" key="1">
    <citation type="submission" date="2021-01" db="EMBL/GenBank/DDBJ databases">
        <title>Genome public.</title>
        <authorList>
            <person name="Liu C."/>
            <person name="Sun Q."/>
        </authorList>
    </citation>
    <scope>NUCLEOTIDE SEQUENCE [LARGE SCALE GENOMIC DNA]</scope>
    <source>
        <strain evidence="6 7">YIM B02515</strain>
    </source>
</reference>
<dbReference type="RefSeq" id="WP_202748636.1">
    <property type="nucleotide sequence ID" value="NZ_JAESWC010000002.1"/>
</dbReference>
<dbReference type="InterPro" id="IPR050465">
    <property type="entry name" value="UPF0194_transport"/>
</dbReference>
<dbReference type="InterPro" id="IPR058625">
    <property type="entry name" value="MdtA-like_BSH"/>
</dbReference>
<dbReference type="PANTHER" id="PTHR32347:SF14">
    <property type="entry name" value="EFFLUX SYSTEM COMPONENT YKNX-RELATED"/>
    <property type="match status" value="1"/>
</dbReference>
<organism evidence="6 7">
    <name type="scientific">Clostridium rhizosphaerae</name>
    <dbReference type="NCBI Taxonomy" id="2803861"/>
    <lineage>
        <taxon>Bacteria</taxon>
        <taxon>Bacillati</taxon>
        <taxon>Bacillota</taxon>
        <taxon>Clostridia</taxon>
        <taxon>Eubacteriales</taxon>
        <taxon>Clostridiaceae</taxon>
        <taxon>Clostridium</taxon>
    </lineage>
</organism>
<dbReference type="SUPFAM" id="SSF111369">
    <property type="entry name" value="HlyD-like secretion proteins"/>
    <property type="match status" value="1"/>
</dbReference>
<dbReference type="SUPFAM" id="SSF51230">
    <property type="entry name" value="Single hybrid motif"/>
    <property type="match status" value="1"/>
</dbReference>
<comment type="caution">
    <text evidence="6">The sequence shown here is derived from an EMBL/GenBank/DDBJ whole genome shotgun (WGS) entry which is preliminary data.</text>
</comment>
<evidence type="ECO:0000256" key="3">
    <source>
        <dbReference type="SAM" id="Coils"/>
    </source>
</evidence>
<evidence type="ECO:0000259" key="5">
    <source>
        <dbReference type="Pfam" id="PF25989"/>
    </source>
</evidence>
<dbReference type="Proteomes" id="UP000632377">
    <property type="component" value="Unassembled WGS sequence"/>
</dbReference>
<name>A0ABS1T9N0_9CLOT</name>
<evidence type="ECO:0000259" key="4">
    <source>
        <dbReference type="Pfam" id="PF25917"/>
    </source>
</evidence>
<gene>
    <name evidence="6" type="ORF">JK636_09820</name>
</gene>
<evidence type="ECO:0000313" key="7">
    <source>
        <dbReference type="Proteomes" id="UP000632377"/>
    </source>
</evidence>
<evidence type="ECO:0000256" key="1">
    <source>
        <dbReference type="ARBA" id="ARBA00004196"/>
    </source>
</evidence>
<protein>
    <submittedName>
        <fullName evidence="6">Efflux RND transporter periplasmic adaptor subunit</fullName>
    </submittedName>
</protein>
<feature type="domain" description="Multidrug resistance protein MdtA-like barrel-sandwich hybrid" evidence="4">
    <location>
        <begin position="66"/>
        <end position="259"/>
    </location>
</feature>
<dbReference type="PANTHER" id="PTHR32347">
    <property type="entry name" value="EFFLUX SYSTEM COMPONENT YKNX-RELATED"/>
    <property type="match status" value="1"/>
</dbReference>